<dbReference type="PANTHER" id="PTHR43802">
    <property type="entry name" value="ENOYL-COA HYDRATASE"/>
    <property type="match status" value="1"/>
</dbReference>
<protein>
    <submittedName>
        <fullName evidence="4">Enoyl-CoA hydratase/isomerase family protein</fullName>
    </submittedName>
</protein>
<dbReference type="RefSeq" id="WP_219157416.1">
    <property type="nucleotide sequence ID" value="NZ_JAHWQX010000001.1"/>
</dbReference>
<dbReference type="PANTHER" id="PTHR43802:SF1">
    <property type="entry name" value="IP11341P-RELATED"/>
    <property type="match status" value="1"/>
</dbReference>
<accession>A0ABS6WKZ4</accession>
<dbReference type="PROSITE" id="PS00166">
    <property type="entry name" value="ENOYL_COA_HYDRATASE"/>
    <property type="match status" value="1"/>
</dbReference>
<dbReference type="InterPro" id="IPR018376">
    <property type="entry name" value="Enoyl-CoA_hyd/isom_CS"/>
</dbReference>
<keyword evidence="5" id="KW-1185">Reference proteome</keyword>
<dbReference type="Pfam" id="PF00378">
    <property type="entry name" value="ECH_1"/>
    <property type="match status" value="1"/>
</dbReference>
<comment type="similarity">
    <text evidence="1 2">Belongs to the enoyl-CoA hydratase/isomerase family.</text>
</comment>
<name>A0ABS6WKZ4_9HYPH</name>
<dbReference type="InterPro" id="IPR001753">
    <property type="entry name" value="Enoyl-CoA_hydra/iso"/>
</dbReference>
<comment type="caution">
    <text evidence="4">The sequence shown here is derived from an EMBL/GenBank/DDBJ whole genome shotgun (WGS) entry which is preliminary data.</text>
</comment>
<evidence type="ECO:0000256" key="2">
    <source>
        <dbReference type="RuleBase" id="RU003707"/>
    </source>
</evidence>
<proteinExistence type="inferred from homology"/>
<evidence type="ECO:0000313" key="5">
    <source>
        <dbReference type="Proteomes" id="UP001430804"/>
    </source>
</evidence>
<evidence type="ECO:0000256" key="1">
    <source>
        <dbReference type="ARBA" id="ARBA00005254"/>
    </source>
</evidence>
<dbReference type="CDD" id="cd06558">
    <property type="entry name" value="crotonase-like"/>
    <property type="match status" value="1"/>
</dbReference>
<evidence type="ECO:0000313" key="4">
    <source>
        <dbReference type="EMBL" id="MBW3095805.1"/>
    </source>
</evidence>
<evidence type="ECO:0000256" key="3">
    <source>
        <dbReference type="SAM" id="MobiDB-lite"/>
    </source>
</evidence>
<feature type="region of interest" description="Disordered" evidence="3">
    <location>
        <begin position="1"/>
        <end position="24"/>
    </location>
</feature>
<gene>
    <name evidence="4" type="ORF">KY465_00775</name>
</gene>
<organism evidence="4 5">
    <name type="scientific">Pseudohoeflea coraliihabitans</name>
    <dbReference type="NCBI Taxonomy" id="2860393"/>
    <lineage>
        <taxon>Bacteria</taxon>
        <taxon>Pseudomonadati</taxon>
        <taxon>Pseudomonadota</taxon>
        <taxon>Alphaproteobacteria</taxon>
        <taxon>Hyphomicrobiales</taxon>
        <taxon>Rhizobiaceae</taxon>
        <taxon>Pseudohoeflea</taxon>
    </lineage>
</organism>
<sequence length="281" mass="28955">MSAPRTDLAEGPDTQTGEAATAEAGLVMCDEPRPRLRRIVLNQPAKRNALSPDLREALLAALHEAGRDADVRVIILSGSNGHFCAGGDLASLSGVEAGEMRQRIAAGHAVVRAIATCGKPVVAAVEGYAMGAGAGLALAADVILMGAGARIGFPFVKVGLGPDFGVSHFLPRRVGAARAQRLLMRGEAVGGAAAMAYGLADELAEDGQVAERAVEIGSEFLALPAATLGLIKAQFSKSEALAMQAAFDCEIAQQALSIVGPAFREGSDAFLQKRRANFANL</sequence>
<dbReference type="EMBL" id="JAHWQX010000001">
    <property type="protein sequence ID" value="MBW3095805.1"/>
    <property type="molecule type" value="Genomic_DNA"/>
</dbReference>
<dbReference type="Proteomes" id="UP001430804">
    <property type="component" value="Unassembled WGS sequence"/>
</dbReference>
<reference evidence="4" key="1">
    <citation type="submission" date="2021-07" db="EMBL/GenBank/DDBJ databases">
        <title>Pseudohoeflea marina sp. nov. a polyhydroxyalcanoate-producing bacterium.</title>
        <authorList>
            <person name="Zheng W."/>
            <person name="Yu S."/>
            <person name="Huang Y."/>
        </authorList>
    </citation>
    <scope>NUCLEOTIDE SEQUENCE</scope>
    <source>
        <strain evidence="4">DP4N28-3</strain>
    </source>
</reference>